<dbReference type="InterPro" id="IPR050448">
    <property type="entry name" value="OpgB/LTA_synthase_biosynth"/>
</dbReference>
<evidence type="ECO:0000256" key="2">
    <source>
        <dbReference type="ARBA" id="ARBA00004936"/>
    </source>
</evidence>
<proteinExistence type="predicted"/>
<keyword evidence="10" id="KW-1185">Reference proteome</keyword>
<dbReference type="RefSeq" id="WP_067633354.1">
    <property type="nucleotide sequence ID" value="NZ_CP013213.1"/>
</dbReference>
<keyword evidence="4 7" id="KW-0812">Transmembrane</keyword>
<evidence type="ECO:0000313" key="10">
    <source>
        <dbReference type="Proteomes" id="UP000063781"/>
    </source>
</evidence>
<keyword evidence="5 7" id="KW-1133">Transmembrane helix</keyword>
<dbReference type="Proteomes" id="UP000063781">
    <property type="component" value="Chromosome"/>
</dbReference>
<feature type="domain" description="Sulfatase N-terminal" evidence="8">
    <location>
        <begin position="161"/>
        <end position="451"/>
    </location>
</feature>
<dbReference type="STRING" id="1514105.AOC36_08540"/>
<keyword evidence="6 7" id="KW-0472">Membrane</keyword>
<evidence type="ECO:0000256" key="1">
    <source>
        <dbReference type="ARBA" id="ARBA00004651"/>
    </source>
</evidence>
<dbReference type="KEGG" id="erl:AOC36_08540"/>
<keyword evidence="3" id="KW-1003">Cell membrane</keyword>
<dbReference type="InterPro" id="IPR000917">
    <property type="entry name" value="Sulfatase_N"/>
</dbReference>
<organism evidence="9 10">
    <name type="scientific">Erysipelothrix larvae</name>
    <dbReference type="NCBI Taxonomy" id="1514105"/>
    <lineage>
        <taxon>Bacteria</taxon>
        <taxon>Bacillati</taxon>
        <taxon>Bacillota</taxon>
        <taxon>Erysipelotrichia</taxon>
        <taxon>Erysipelotrichales</taxon>
        <taxon>Erysipelotrichaceae</taxon>
        <taxon>Erysipelothrix</taxon>
    </lineage>
</organism>
<dbReference type="PANTHER" id="PTHR47371:SF3">
    <property type="entry name" value="PHOSPHOGLYCEROL TRANSFERASE I"/>
    <property type="match status" value="1"/>
</dbReference>
<evidence type="ECO:0000256" key="7">
    <source>
        <dbReference type="SAM" id="Phobius"/>
    </source>
</evidence>
<dbReference type="AlphaFoldDB" id="A0A0X8H0V7"/>
<dbReference type="OrthoDB" id="9760224at2"/>
<evidence type="ECO:0000313" key="9">
    <source>
        <dbReference type="EMBL" id="AMC94032.1"/>
    </source>
</evidence>
<dbReference type="CDD" id="cd16015">
    <property type="entry name" value="LTA_synthase"/>
    <property type="match status" value="1"/>
</dbReference>
<dbReference type="Pfam" id="PF00884">
    <property type="entry name" value="Sulfatase"/>
    <property type="match status" value="1"/>
</dbReference>
<evidence type="ECO:0000256" key="5">
    <source>
        <dbReference type="ARBA" id="ARBA00022989"/>
    </source>
</evidence>
<reference evidence="9 10" key="1">
    <citation type="submission" date="2015-10" db="EMBL/GenBank/DDBJ databases">
        <title>Erysipelothrix larvae sp. LV19 isolated from the larval gut of the rhinoceros beetle, Trypoxylus dichotomus.</title>
        <authorList>
            <person name="Lim S."/>
            <person name="Kim B.-C."/>
        </authorList>
    </citation>
    <scope>NUCLEOTIDE SEQUENCE [LARGE SCALE GENOMIC DNA]</scope>
    <source>
        <strain evidence="9 10">LV19</strain>
    </source>
</reference>
<comment type="subcellular location">
    <subcellularLocation>
        <location evidence="1">Cell membrane</location>
        <topology evidence="1">Multi-pass membrane protein</topology>
    </subcellularLocation>
</comment>
<dbReference type="PANTHER" id="PTHR47371">
    <property type="entry name" value="LIPOTEICHOIC ACID SYNTHASE"/>
    <property type="match status" value="1"/>
</dbReference>
<gene>
    <name evidence="9" type="ORF">AOC36_08540</name>
</gene>
<feature type="transmembrane region" description="Helical" evidence="7">
    <location>
        <begin position="57"/>
        <end position="82"/>
    </location>
</feature>
<dbReference type="GO" id="GO:0005886">
    <property type="term" value="C:plasma membrane"/>
    <property type="evidence" value="ECO:0007669"/>
    <property type="project" value="UniProtKB-SubCell"/>
</dbReference>
<evidence type="ECO:0000256" key="6">
    <source>
        <dbReference type="ARBA" id="ARBA00023136"/>
    </source>
</evidence>
<evidence type="ECO:0000259" key="8">
    <source>
        <dbReference type="Pfam" id="PF00884"/>
    </source>
</evidence>
<accession>A0A0X8H0V7</accession>
<name>A0A0X8H0V7_9FIRM</name>
<sequence length="499" mass="56576">MHKFSKGIKIGLWILVACLFATPVFLQDQFGQMDFEQILFVMLSEGDGANIDIVFDFLIFALPYLSFFVVVAYLFSVVRQYNYEFHVRLFKKQFNPTITFQRSFKNTVFSGVCIVLSLALFINGKLDISGFVIERMNPGSLYETYYVDPNTVEITFPQEKQNLIYIVLESMNNNFTDINIDGSTVNLIPNLEQLSLDNLNFSNSETLGGHVQARGLSWTVASLVGQTSGVPLQIPIGNNQYGKNGVFLPGITTLGEILEDNGYSNYFLMGSDGNFGGRQTYFETHGNYTIYDTKYLKEIGFIPEDYHVFWGMEDSKLFEFAKKQLLEISANDEPFNFSMLTVDSHYTDGYTDGSCPASYNTDYANAYECSDLQVIEFINWIQAQDFYENTTVIIVGDHNTMNNNFLMQSVNSEYTLYNTFMNINTAVDERATVNRDFMATDLFPTTLAALGAEIEGDKLGLGTNLFSNQKTLLETLGYDTLDAELALKSIYYENNFLRK</sequence>
<evidence type="ECO:0000256" key="3">
    <source>
        <dbReference type="ARBA" id="ARBA00022475"/>
    </source>
</evidence>
<dbReference type="InterPro" id="IPR017850">
    <property type="entry name" value="Alkaline_phosphatase_core_sf"/>
</dbReference>
<protein>
    <recommendedName>
        <fullName evidence="8">Sulfatase N-terminal domain-containing protein</fullName>
    </recommendedName>
</protein>
<feature type="transmembrane region" description="Helical" evidence="7">
    <location>
        <begin position="103"/>
        <end position="122"/>
    </location>
</feature>
<comment type="pathway">
    <text evidence="2">Cell wall biogenesis; lipoteichoic acid biosynthesis.</text>
</comment>
<dbReference type="Gene3D" id="3.40.720.10">
    <property type="entry name" value="Alkaline Phosphatase, subunit A"/>
    <property type="match status" value="1"/>
</dbReference>
<evidence type="ECO:0000256" key="4">
    <source>
        <dbReference type="ARBA" id="ARBA00022692"/>
    </source>
</evidence>
<dbReference type="EMBL" id="CP013213">
    <property type="protein sequence ID" value="AMC94032.1"/>
    <property type="molecule type" value="Genomic_DNA"/>
</dbReference>
<dbReference type="SUPFAM" id="SSF53649">
    <property type="entry name" value="Alkaline phosphatase-like"/>
    <property type="match status" value="1"/>
</dbReference>